<dbReference type="KEGG" id="vbr:A6E01_19305"/>
<organism evidence="1 2">
    <name type="scientific">Vibrio breoganii</name>
    <dbReference type="NCBI Taxonomy" id="553239"/>
    <lineage>
        <taxon>Bacteria</taxon>
        <taxon>Pseudomonadati</taxon>
        <taxon>Pseudomonadota</taxon>
        <taxon>Gammaproteobacteria</taxon>
        <taxon>Vibrionales</taxon>
        <taxon>Vibrionaceae</taxon>
        <taxon>Vibrio</taxon>
    </lineage>
</organism>
<evidence type="ECO:0000313" key="2">
    <source>
        <dbReference type="Proteomes" id="UP000092018"/>
    </source>
</evidence>
<dbReference type="AlphaFoldDB" id="A0AAN0XZH5"/>
<geneLocation type="plasmid" evidence="1 2">
    <name>unnamed1</name>
</geneLocation>
<gene>
    <name evidence="1" type="ORF">A6E01_19305</name>
</gene>
<protein>
    <submittedName>
        <fullName evidence="1">Uncharacterized protein</fullName>
    </submittedName>
</protein>
<accession>A0AAN0XZH5</accession>
<dbReference type="RefSeq" id="WP_065211125.1">
    <property type="nucleotide sequence ID" value="NZ_CP016179.1"/>
</dbReference>
<proteinExistence type="predicted"/>
<dbReference type="Proteomes" id="UP000092018">
    <property type="component" value="Plasmid unnamed1"/>
</dbReference>
<dbReference type="EMBL" id="CP016179">
    <property type="protein sequence ID" value="ANO35363.1"/>
    <property type="molecule type" value="Genomic_DNA"/>
</dbReference>
<evidence type="ECO:0000313" key="1">
    <source>
        <dbReference type="EMBL" id="ANO35363.1"/>
    </source>
</evidence>
<keyword evidence="1" id="KW-0614">Plasmid</keyword>
<reference evidence="1 2" key="1">
    <citation type="submission" date="2016-06" db="EMBL/GenBank/DDBJ databases">
        <title>Adaptive Radiation by Waves of Gene Transfer Leads to Fine-Scale Resource Partitioning in Marine Microbes.</title>
        <authorList>
            <person name="Hehemann J.-H."/>
            <person name="Arevalo P."/>
            <person name="Datta M.S."/>
            <person name="Yu X."/>
            <person name="Corzett C."/>
            <person name="Henschel A."/>
            <person name="Preheim S.P."/>
            <person name="Timberlake S."/>
            <person name="Alm E.J."/>
            <person name="Polz M.F."/>
        </authorList>
    </citation>
    <scope>NUCLEOTIDE SEQUENCE [LARGE SCALE GENOMIC DNA]</scope>
    <source>
        <strain evidence="1 2">FF50</strain>
        <plasmid evidence="1 2">unnamed1</plasmid>
    </source>
</reference>
<sequence>MKLFHKIKTVVPESLITKANNHYQIKVFWTVEFNEDLIPFLSSKRREHNPELLQRGVGSLIVEVPFTKFEEMAEAIAYAEGNAQLYLVEKTGQNVFGVEGRGVKPQKLQLKLSVSSPLIADLIKREDTYVSVLQKSPKAHLLGLSDYLAAYFYGSEVEVSGEEDQTWADPYIDELETPEYFGAVRSNAVRRLLDINTPIGIVHMTYRTVQEFLNMPLNRELVEVKGQVFGRPYESAVERVVMATSVVPPENDHMKKLVRKFPDKQPRALFSKTPPTFVDLFPLQNAIEPHFIVIGYRALYAQETLKRLEEGGFTYHK</sequence>
<name>A0AAN0XZH5_9VIBR</name>